<dbReference type="PANTHER" id="PTHR24096:SF420">
    <property type="entry name" value="LONG-CHAIN-FATTY-ACID--COA LIGASE-RELATED"/>
    <property type="match status" value="1"/>
</dbReference>
<reference evidence="1 2" key="1">
    <citation type="submission" date="2017-08" db="EMBL/GenBank/DDBJ databases">
        <title>The complete genome sequence of Maribacter sp. B1, isolated from deep-sea sediment.</title>
        <authorList>
            <person name="Wu Y.-H."/>
            <person name="Cheng H."/>
            <person name="Xu X.-W."/>
        </authorList>
    </citation>
    <scope>NUCLEOTIDE SEQUENCE [LARGE SCALE GENOMIC DNA]</scope>
    <source>
        <strain evidence="1 2">B1</strain>
    </source>
</reference>
<dbReference type="Pfam" id="PF00501">
    <property type="entry name" value="AMP-binding"/>
    <property type="match status" value="1"/>
</dbReference>
<dbReference type="GO" id="GO:0016405">
    <property type="term" value="F:CoA-ligase activity"/>
    <property type="evidence" value="ECO:0007669"/>
    <property type="project" value="TreeGrafter"/>
</dbReference>
<dbReference type="SUPFAM" id="SSF56801">
    <property type="entry name" value="Acetyl-CoA synthetase-like"/>
    <property type="match status" value="1"/>
</dbReference>
<accession>A0A223V9L1</accession>
<dbReference type="KEGG" id="marb:CJ263_16350"/>
<dbReference type="InterPro" id="IPR000873">
    <property type="entry name" value="AMP-dep_synth/lig_dom"/>
</dbReference>
<dbReference type="AlphaFoldDB" id="A0A223V9L1"/>
<evidence type="ECO:0000313" key="1">
    <source>
        <dbReference type="EMBL" id="ASV31658.1"/>
    </source>
</evidence>
<dbReference type="PROSITE" id="PS00455">
    <property type="entry name" value="AMP_BINDING"/>
    <property type="match status" value="1"/>
</dbReference>
<dbReference type="InterPro" id="IPR042099">
    <property type="entry name" value="ANL_N_sf"/>
</dbReference>
<gene>
    <name evidence="1" type="ORF">CJ263_16350</name>
</gene>
<protein>
    <submittedName>
        <fullName evidence="1">Feruloyl-CoA synthase</fullName>
    </submittedName>
</protein>
<sequence length="621" mass="68662">MSKNTASVEEIAYLEVPTLPIDIQKSVDNQGVIYLKSNIPLEPCPETITERLGYWAKHTPDTVFLAQRGPLDEWIKLTYAQVWEKVQHLAQFLLESDASVEKPIAILSGNGLEHGLLALAAMHVGIPYAPISPAYSLRSDKYEKLIHCISLLTPGLVFVDDKSVFQKALAVTAPNIPVLTVTNGSTSDYSFEDALKTPVTEAVQNRNKQVGSKTIAKILFTSGSTGLPKGVINTHCNMTTNWQQITQTFPFFKDGGLKLMDWLPWNHTFGGNHNFGLALYNGGTLYIDEGNPTPDGILKTVKNLKDLAPTVYFNVPKGFEELIPFLKKDDELRELFFSRLKMFFYAGASMSQHVWNGLENLALETIGKKILIASGLGMTEASPSAMFNTRYGSTSGVLGVPVPGLEVKLIPDGDKLEARFKGNNLTPGYWKNPKATSTAFDEEGFYKTGDALKFIDEEDPNAGMVFDGRIAEDFKLSSGTWVSVGVLRAKLIAHADGVVRDVVITGHDRDYLGAILIPDVNRCKELIPNAKTNAMKLPEMMQCAELKEFLQNLLDAMAKKATGSSTKVKRAMFADFELSIDKGEITDKGSINQRSFLKHRNEIVERIYDQTLYPGILETKH</sequence>
<dbReference type="Gene3D" id="3.40.50.12780">
    <property type="entry name" value="N-terminal domain of ligase-like"/>
    <property type="match status" value="1"/>
</dbReference>
<evidence type="ECO:0000313" key="2">
    <source>
        <dbReference type="Proteomes" id="UP000215244"/>
    </source>
</evidence>
<dbReference type="InterPro" id="IPR020845">
    <property type="entry name" value="AMP-binding_CS"/>
</dbReference>
<keyword evidence="2" id="KW-1185">Reference proteome</keyword>
<dbReference type="PANTHER" id="PTHR24096">
    <property type="entry name" value="LONG-CHAIN-FATTY-ACID--COA LIGASE"/>
    <property type="match status" value="1"/>
</dbReference>
<dbReference type="OrthoDB" id="9803968at2"/>
<dbReference type="Proteomes" id="UP000215244">
    <property type="component" value="Chromosome"/>
</dbReference>
<dbReference type="EMBL" id="CP022957">
    <property type="protein sequence ID" value="ASV31658.1"/>
    <property type="molecule type" value="Genomic_DNA"/>
</dbReference>
<proteinExistence type="predicted"/>
<name>A0A223V9L1_9FLAO</name>
<organism evidence="1 2">
    <name type="scientific">Maribacter cobaltidurans</name>
    <dbReference type="NCBI Taxonomy" id="1178778"/>
    <lineage>
        <taxon>Bacteria</taxon>
        <taxon>Pseudomonadati</taxon>
        <taxon>Bacteroidota</taxon>
        <taxon>Flavobacteriia</taxon>
        <taxon>Flavobacteriales</taxon>
        <taxon>Flavobacteriaceae</taxon>
        <taxon>Maribacter</taxon>
    </lineage>
</organism>
<dbReference type="RefSeq" id="WP_094998246.1">
    <property type="nucleotide sequence ID" value="NZ_BMJL01000010.1"/>
</dbReference>